<evidence type="ECO:0000313" key="2">
    <source>
        <dbReference type="EMBL" id="MBB6134493.1"/>
    </source>
</evidence>
<proteinExistence type="predicted"/>
<keyword evidence="1" id="KW-1133">Transmembrane helix</keyword>
<comment type="caution">
    <text evidence="2">The sequence shown here is derived from an EMBL/GenBank/DDBJ whole genome shotgun (WGS) entry which is preliminary data.</text>
</comment>
<dbReference type="EMBL" id="JACHBX010000002">
    <property type="protein sequence ID" value="MBB6134493.1"/>
    <property type="molecule type" value="Genomic_DNA"/>
</dbReference>
<evidence type="ECO:0000313" key="3">
    <source>
        <dbReference type="Proteomes" id="UP000540787"/>
    </source>
</evidence>
<gene>
    <name evidence="2" type="ORF">HD842_002635</name>
</gene>
<dbReference type="Proteomes" id="UP000540787">
    <property type="component" value="Unassembled WGS sequence"/>
</dbReference>
<organism evidence="2 3">
    <name type="scientific">Massilia aurea</name>
    <dbReference type="NCBI Taxonomy" id="373040"/>
    <lineage>
        <taxon>Bacteria</taxon>
        <taxon>Pseudomonadati</taxon>
        <taxon>Pseudomonadota</taxon>
        <taxon>Betaproteobacteria</taxon>
        <taxon>Burkholderiales</taxon>
        <taxon>Oxalobacteraceae</taxon>
        <taxon>Telluria group</taxon>
        <taxon>Massilia</taxon>
    </lineage>
</organism>
<dbReference type="AlphaFoldDB" id="A0A7W9X0Z6"/>
<protein>
    <submittedName>
        <fullName evidence="2">Uncharacterized protein</fullName>
    </submittedName>
</protein>
<sequence>MQQPRRRVPSPNANLVIAALLGIPGILNIYTGFTRPSPGDILSGLAALIYALLLVRDALHIKKTGAPAIPQHKMLLIGFGCLGVYLIGILIKHS</sequence>
<accession>A0A7W9X0Z6</accession>
<evidence type="ECO:0000256" key="1">
    <source>
        <dbReference type="SAM" id="Phobius"/>
    </source>
</evidence>
<feature type="transmembrane region" description="Helical" evidence="1">
    <location>
        <begin position="37"/>
        <end position="55"/>
    </location>
</feature>
<name>A0A7W9X0Z6_9BURK</name>
<feature type="transmembrane region" description="Helical" evidence="1">
    <location>
        <begin position="12"/>
        <end position="31"/>
    </location>
</feature>
<keyword evidence="1" id="KW-0812">Transmembrane</keyword>
<dbReference type="RefSeq" id="WP_183555076.1">
    <property type="nucleotide sequence ID" value="NZ_JACHBX010000002.1"/>
</dbReference>
<reference evidence="2 3" key="1">
    <citation type="submission" date="2020-08" db="EMBL/GenBank/DDBJ databases">
        <title>The Agave Microbiome: Exploring the role of microbial communities in plant adaptations to desert environments.</title>
        <authorList>
            <person name="Partida-Martinez L.P."/>
        </authorList>
    </citation>
    <scope>NUCLEOTIDE SEQUENCE [LARGE SCALE GENOMIC DNA]</scope>
    <source>
        <strain evidence="2 3">AT3.2</strain>
    </source>
</reference>
<keyword evidence="3" id="KW-1185">Reference proteome</keyword>
<feature type="transmembrane region" description="Helical" evidence="1">
    <location>
        <begin position="75"/>
        <end position="91"/>
    </location>
</feature>
<keyword evidence="1" id="KW-0472">Membrane</keyword>